<dbReference type="GO" id="GO:0016491">
    <property type="term" value="F:oxidoreductase activity"/>
    <property type="evidence" value="ECO:0007669"/>
    <property type="project" value="InterPro"/>
</dbReference>
<evidence type="ECO:0000313" key="2">
    <source>
        <dbReference type="EMBL" id="ACO66794.1"/>
    </source>
</evidence>
<dbReference type="KEGG" id="mis:MICPUN_69560"/>
<dbReference type="Proteomes" id="UP000002009">
    <property type="component" value="Chromosome 13"/>
</dbReference>
<keyword evidence="3" id="KW-1185">Reference proteome</keyword>
<dbReference type="GeneID" id="8248708"/>
<evidence type="ECO:0000313" key="3">
    <source>
        <dbReference type="Proteomes" id="UP000002009"/>
    </source>
</evidence>
<dbReference type="PANTHER" id="PTHR32100">
    <property type="entry name" value="OMEGA-6 FATTY ACID DESATURASE, CHLOROPLASTIC"/>
    <property type="match status" value="1"/>
</dbReference>
<dbReference type="FunCoup" id="C1EF62">
    <property type="interactions" value="395"/>
</dbReference>
<organism evidence="2 3">
    <name type="scientific">Micromonas commoda (strain RCC299 / NOUM17 / CCMP2709)</name>
    <name type="common">Picoplanktonic green alga</name>
    <dbReference type="NCBI Taxonomy" id="296587"/>
    <lineage>
        <taxon>Eukaryota</taxon>
        <taxon>Viridiplantae</taxon>
        <taxon>Chlorophyta</taxon>
        <taxon>Mamiellophyceae</taxon>
        <taxon>Mamiellales</taxon>
        <taxon>Mamiellaceae</taxon>
        <taxon>Micromonas</taxon>
    </lineage>
</organism>
<dbReference type="InterPro" id="IPR005804">
    <property type="entry name" value="FA_desaturase_dom"/>
</dbReference>
<feature type="non-terminal residue" evidence="2">
    <location>
        <position position="1"/>
    </location>
</feature>
<feature type="domain" description="Fatty acid desaturase" evidence="1">
    <location>
        <begin position="55"/>
        <end position="307"/>
    </location>
</feature>
<dbReference type="CDD" id="cd03507">
    <property type="entry name" value="Delta12-FADS-like"/>
    <property type="match status" value="1"/>
</dbReference>
<dbReference type="InParanoid" id="C1EF62"/>
<reference evidence="2 3" key="1">
    <citation type="journal article" date="2009" name="Science">
        <title>Green evolution and dynamic adaptations revealed by genomes of the marine picoeukaryotes Micromonas.</title>
        <authorList>
            <person name="Worden A.Z."/>
            <person name="Lee J.H."/>
            <person name="Mock T."/>
            <person name="Rouze P."/>
            <person name="Simmons M.P."/>
            <person name="Aerts A.L."/>
            <person name="Allen A.E."/>
            <person name="Cuvelier M.L."/>
            <person name="Derelle E."/>
            <person name="Everett M.V."/>
            <person name="Foulon E."/>
            <person name="Grimwood J."/>
            <person name="Gundlach H."/>
            <person name="Henrissat B."/>
            <person name="Napoli C."/>
            <person name="McDonald S.M."/>
            <person name="Parker M.S."/>
            <person name="Rombauts S."/>
            <person name="Salamov A."/>
            <person name="Von Dassow P."/>
            <person name="Badger J.H."/>
            <person name="Coutinho P.M."/>
            <person name="Demir E."/>
            <person name="Dubchak I."/>
            <person name="Gentemann C."/>
            <person name="Eikrem W."/>
            <person name="Gready J.E."/>
            <person name="John U."/>
            <person name="Lanier W."/>
            <person name="Lindquist E.A."/>
            <person name="Lucas S."/>
            <person name="Mayer K.F."/>
            <person name="Moreau H."/>
            <person name="Not F."/>
            <person name="Otillar R."/>
            <person name="Panaud O."/>
            <person name="Pangilinan J."/>
            <person name="Paulsen I."/>
            <person name="Piegu B."/>
            <person name="Poliakov A."/>
            <person name="Robbens S."/>
            <person name="Schmutz J."/>
            <person name="Toulza E."/>
            <person name="Wyss T."/>
            <person name="Zelensky A."/>
            <person name="Zhou K."/>
            <person name="Armbrust E.V."/>
            <person name="Bhattacharya D."/>
            <person name="Goodenough U.W."/>
            <person name="Van de Peer Y."/>
            <person name="Grigoriev I.V."/>
        </authorList>
    </citation>
    <scope>NUCLEOTIDE SEQUENCE [LARGE SCALE GENOMIC DNA]</scope>
    <source>
        <strain evidence="3">RCC299 / NOUM17</strain>
    </source>
</reference>
<dbReference type="eggNOG" id="ENOG502QQQ2">
    <property type="taxonomic scope" value="Eukaryota"/>
</dbReference>
<dbReference type="GO" id="GO:0006629">
    <property type="term" value="P:lipid metabolic process"/>
    <property type="evidence" value="ECO:0007669"/>
    <property type="project" value="InterPro"/>
</dbReference>
<dbReference type="RefSeq" id="XP_002505536.1">
    <property type="nucleotide sequence ID" value="XM_002505490.1"/>
</dbReference>
<gene>
    <name evidence="2" type="ORF">MICPUN_69560</name>
</gene>
<dbReference type="OrthoDB" id="1461976at2759"/>
<dbReference type="InterPro" id="IPR012171">
    <property type="entry name" value="Fatty_acid_desaturase"/>
</dbReference>
<dbReference type="STRING" id="296587.C1EF62"/>
<proteinExistence type="predicted"/>
<dbReference type="Pfam" id="PF00487">
    <property type="entry name" value="FA_desaturase"/>
    <property type="match status" value="1"/>
</dbReference>
<dbReference type="EMBL" id="CP001331">
    <property type="protein sequence ID" value="ACO66794.1"/>
    <property type="molecule type" value="Genomic_DNA"/>
</dbReference>
<dbReference type="AlphaFoldDB" id="C1EF62"/>
<protein>
    <recommendedName>
        <fullName evidence="1">Fatty acid desaturase domain-containing protein</fullName>
    </recommendedName>
</protein>
<dbReference type="OMA" id="WDNYNAC"/>
<name>C1EF62_MICCC</name>
<feature type="non-terminal residue" evidence="2">
    <location>
        <position position="309"/>
    </location>
</feature>
<accession>C1EF62</accession>
<sequence>PAAGPVPSLRELRASIPKECFEPDLGESLKYAAYDLAALAACFGVISPHVVDHPWLLPLYAPLTGTVMWMNFVVGHDCGHGSFSKSSVVNGVVGHLTHSPLLVPFYPWAYSHKQHHRFHNHQVKDMSHPWMTAEEYAEVNPIVRALALDGWWGTFLGFPGYLLLEPRWAGTDGCHFNPQSRLFDRAPKDERVKCAVSTVACAAFLGASFVACDSNPAHWFAQYLAPYLCFSWWLFTVTYLQHHDYDTTTYEEGQWEYVLGGLETIDREFGHGVDELTHHITDCHVAHHMFSDMPHYRLPAATAGVRSVL</sequence>
<evidence type="ECO:0000259" key="1">
    <source>
        <dbReference type="Pfam" id="PF00487"/>
    </source>
</evidence>